<protein>
    <submittedName>
        <fullName evidence="2">Aminoglycoside phosphotransferase</fullName>
    </submittedName>
</protein>
<dbReference type="InterPro" id="IPR011009">
    <property type="entry name" value="Kinase-like_dom_sf"/>
</dbReference>
<feature type="region of interest" description="Disordered" evidence="1">
    <location>
        <begin position="246"/>
        <end position="288"/>
    </location>
</feature>
<dbReference type="KEGG" id="salf:SMD44_08869"/>
<keyword evidence="2" id="KW-0808">Transferase</keyword>
<dbReference type="GO" id="GO:0016740">
    <property type="term" value="F:transferase activity"/>
    <property type="evidence" value="ECO:0007669"/>
    <property type="project" value="UniProtKB-KW"/>
</dbReference>
<feature type="compositionally biased region" description="Low complexity" evidence="1">
    <location>
        <begin position="269"/>
        <end position="288"/>
    </location>
</feature>
<evidence type="ECO:0000256" key="1">
    <source>
        <dbReference type="SAM" id="MobiDB-lite"/>
    </source>
</evidence>
<gene>
    <name evidence="2" type="ORF">SMD44_08869</name>
</gene>
<name>A0A1Z1WSS3_9ACTN</name>
<proteinExistence type="predicted"/>
<sequence length="377" mass="40789">MTTFLTPQQRADRTSAAVAAAVAAGRGLGLNITEPTVLHDVFSVVVHLAPAPVVARIPTVLPRPDDLAALAHRQQDELDVTRWLADQQIPVIAPSPLVPAEPVQRDGFSMTFWPFVEEARYKEPDYVANAESVADLHAALRTYPGRRLEFLSAADPEFIADSLARLDHHPDLIGAAELDRARREWHLLEPLVRTRGAFEARFPGVDVQPIHGDSPPANIFHAVDGDLYADFELVTLGPVEWDLAALGPSTKPPTTAARDATARGRSTRRSSPSSTPWACCGSSPPSRWSRSCPNWWSTSSPRSTTGGRCPSPEAWAADTNELEGRQPYGRCPCELRQLLHQRVNSAGELRRAGGHAHLSADHRRGGACHAGAGAIAG</sequence>
<dbReference type="SUPFAM" id="SSF56112">
    <property type="entry name" value="Protein kinase-like (PK-like)"/>
    <property type="match status" value="1"/>
</dbReference>
<evidence type="ECO:0000313" key="3">
    <source>
        <dbReference type="Proteomes" id="UP000195880"/>
    </source>
</evidence>
<dbReference type="RefSeq" id="WP_237307749.1">
    <property type="nucleotide sequence ID" value="NZ_CP021748.1"/>
</dbReference>
<dbReference type="AlphaFoldDB" id="A0A1Z1WSS3"/>
<evidence type="ECO:0000313" key="2">
    <source>
        <dbReference type="EMBL" id="ARX89382.1"/>
    </source>
</evidence>
<dbReference type="EMBL" id="CP021748">
    <property type="protein sequence ID" value="ARX89382.1"/>
    <property type="molecule type" value="Genomic_DNA"/>
</dbReference>
<reference evidence="2 3" key="1">
    <citation type="submission" date="2017-05" db="EMBL/GenBank/DDBJ databases">
        <title>Streptomyces alboflavus Genome sequencing and assembly.</title>
        <authorList>
            <person name="Wang Y."/>
            <person name="Du B."/>
            <person name="Ding Y."/>
            <person name="Liu H."/>
            <person name="Hou Q."/>
            <person name="Liu K."/>
            <person name="Wang C."/>
            <person name="Yao L."/>
        </authorList>
    </citation>
    <scope>NUCLEOTIDE SEQUENCE [LARGE SCALE GENOMIC DNA]</scope>
    <source>
        <strain evidence="2 3">MDJK44</strain>
    </source>
</reference>
<dbReference type="Proteomes" id="UP000195880">
    <property type="component" value="Chromosome"/>
</dbReference>
<dbReference type="Gene3D" id="3.90.1200.10">
    <property type="match status" value="1"/>
</dbReference>
<accession>A0A1Z1WSS3</accession>
<dbReference type="STRING" id="67267.GCA_000716675_04743"/>
<dbReference type="eggNOG" id="COG2334">
    <property type="taxonomic scope" value="Bacteria"/>
</dbReference>
<keyword evidence="3" id="KW-1185">Reference proteome</keyword>
<organism evidence="2 3">
    <name type="scientific">Streptomyces alboflavus</name>
    <dbReference type="NCBI Taxonomy" id="67267"/>
    <lineage>
        <taxon>Bacteria</taxon>
        <taxon>Bacillati</taxon>
        <taxon>Actinomycetota</taxon>
        <taxon>Actinomycetes</taxon>
        <taxon>Kitasatosporales</taxon>
        <taxon>Streptomycetaceae</taxon>
        <taxon>Streptomyces</taxon>
    </lineage>
</organism>